<evidence type="ECO:0000256" key="5">
    <source>
        <dbReference type="ARBA" id="ARBA00023125"/>
    </source>
</evidence>
<keyword evidence="4" id="KW-0805">Transcription regulation</keyword>
<evidence type="ECO:0000256" key="4">
    <source>
        <dbReference type="ARBA" id="ARBA00023015"/>
    </source>
</evidence>
<accession>A0A7J8XTS8</accession>
<comment type="similarity">
    <text evidence="7">Belongs to the type IV zinc-finger family. Class B subfamily.</text>
</comment>
<reference evidence="11 12" key="1">
    <citation type="journal article" date="2019" name="Genome Biol. Evol.">
        <title>Insights into the evolution of the New World diploid cottons (Gossypium, subgenus Houzingenia) based on genome sequencing.</title>
        <authorList>
            <person name="Grover C.E."/>
            <person name="Arick M.A. 2nd"/>
            <person name="Thrash A."/>
            <person name="Conover J.L."/>
            <person name="Sanders W.S."/>
            <person name="Peterson D.G."/>
            <person name="Frelichowski J.E."/>
            <person name="Scheffler J.A."/>
            <person name="Scheffler B.E."/>
            <person name="Wendel J.F."/>
        </authorList>
    </citation>
    <scope>NUCLEOTIDE SEQUENCE [LARGE SCALE GENOMIC DNA]</scope>
    <source>
        <strain evidence="11">185</strain>
        <tissue evidence="11">Leaf</tissue>
    </source>
</reference>
<keyword evidence="6" id="KW-0804">Transcription</keyword>
<evidence type="ECO:0000256" key="1">
    <source>
        <dbReference type="ARBA" id="ARBA00022723"/>
    </source>
</evidence>
<evidence type="ECO:0000256" key="8">
    <source>
        <dbReference type="PROSITE-ProRule" id="PRU00094"/>
    </source>
</evidence>
<keyword evidence="3" id="KW-0862">Zinc</keyword>
<dbReference type="PROSITE" id="PS50114">
    <property type="entry name" value="GATA_ZN_FINGER_2"/>
    <property type="match status" value="1"/>
</dbReference>
<dbReference type="PANTHER" id="PTHR46813:SF16">
    <property type="entry name" value="GATA TRANSCRIPTION FACTOR 18"/>
    <property type="match status" value="1"/>
</dbReference>
<keyword evidence="12" id="KW-1185">Reference proteome</keyword>
<comment type="caution">
    <text evidence="11">The sequence shown here is derived from an EMBL/GenBank/DDBJ whole genome shotgun (WGS) entry which is preliminary data.</text>
</comment>
<name>A0A7J8XTS8_GOSAI</name>
<dbReference type="InterPro" id="IPR000679">
    <property type="entry name" value="Znf_GATA"/>
</dbReference>
<organism evidence="11 12">
    <name type="scientific">Gossypium aridum</name>
    <name type="common">American cotton</name>
    <name type="synonym">Erioxylum aridum</name>
    <dbReference type="NCBI Taxonomy" id="34290"/>
    <lineage>
        <taxon>Eukaryota</taxon>
        <taxon>Viridiplantae</taxon>
        <taxon>Streptophyta</taxon>
        <taxon>Embryophyta</taxon>
        <taxon>Tracheophyta</taxon>
        <taxon>Spermatophyta</taxon>
        <taxon>Magnoliopsida</taxon>
        <taxon>eudicotyledons</taxon>
        <taxon>Gunneridae</taxon>
        <taxon>Pentapetalae</taxon>
        <taxon>rosids</taxon>
        <taxon>malvids</taxon>
        <taxon>Malvales</taxon>
        <taxon>Malvaceae</taxon>
        <taxon>Malvoideae</taxon>
        <taxon>Gossypium</taxon>
    </lineage>
</organism>
<evidence type="ECO:0000313" key="11">
    <source>
        <dbReference type="EMBL" id="MBA0690642.1"/>
    </source>
</evidence>
<evidence type="ECO:0000256" key="7">
    <source>
        <dbReference type="ARBA" id="ARBA00024019"/>
    </source>
</evidence>
<gene>
    <name evidence="11" type="ORF">Goari_008304</name>
</gene>
<dbReference type="InterPro" id="IPR013088">
    <property type="entry name" value="Znf_NHR/GATA"/>
</dbReference>
<protein>
    <recommendedName>
        <fullName evidence="10">GATA-type domain-containing protein</fullName>
    </recommendedName>
</protein>
<feature type="domain" description="GATA-type" evidence="10">
    <location>
        <begin position="185"/>
        <end position="219"/>
    </location>
</feature>
<dbReference type="SUPFAM" id="SSF57716">
    <property type="entry name" value="Glucocorticoid receptor-like (DNA-binding domain)"/>
    <property type="match status" value="1"/>
</dbReference>
<dbReference type="GO" id="GO:0043565">
    <property type="term" value="F:sequence-specific DNA binding"/>
    <property type="evidence" value="ECO:0007669"/>
    <property type="project" value="InterPro"/>
</dbReference>
<keyword evidence="1" id="KW-0479">Metal-binding</keyword>
<dbReference type="Gene3D" id="3.30.50.10">
    <property type="entry name" value="Erythroid Transcription Factor GATA-1, subunit A"/>
    <property type="match status" value="1"/>
</dbReference>
<dbReference type="SMART" id="SM00401">
    <property type="entry name" value="ZnF_GATA"/>
    <property type="match status" value="1"/>
</dbReference>
<evidence type="ECO:0000256" key="6">
    <source>
        <dbReference type="ARBA" id="ARBA00023163"/>
    </source>
</evidence>
<sequence length="235" mass="26169">MDNSPWFNQAAAEMNGQNNDNNNAGNSRVDLTLKLGLPLFDPLQNPALYHNIQQGPVNEGAMLEAPQQHFNGGQYAAWPSPDQLIGNGSSAHNMNYPNVFNNFSGPSAEFPPYDTTNSYNYVTPPPPPPLHELPPNSYTLLDVPPRRAAQLQQREFESSSGLGLGQGQRGYGLYNDPNKRCTNYNCNTNDTPMWRKGPLGPKTLCNACGIKYRKEEEKRKGKEGRDRAQQFDLNE</sequence>
<feature type="region of interest" description="Disordered" evidence="9">
    <location>
        <begin position="215"/>
        <end position="235"/>
    </location>
</feature>
<keyword evidence="5" id="KW-0238">DNA-binding</keyword>
<evidence type="ECO:0000256" key="2">
    <source>
        <dbReference type="ARBA" id="ARBA00022771"/>
    </source>
</evidence>
<dbReference type="EMBL" id="JABFAA010000009">
    <property type="protein sequence ID" value="MBA0690642.1"/>
    <property type="molecule type" value="Genomic_DNA"/>
</dbReference>
<evidence type="ECO:0000256" key="3">
    <source>
        <dbReference type="ARBA" id="ARBA00022833"/>
    </source>
</evidence>
<dbReference type="Pfam" id="PF00320">
    <property type="entry name" value="GATA"/>
    <property type="match status" value="1"/>
</dbReference>
<dbReference type="PANTHER" id="PTHR46813">
    <property type="entry name" value="GATA TRANSCRIPTION FACTOR 18"/>
    <property type="match status" value="1"/>
</dbReference>
<dbReference type="Proteomes" id="UP000593577">
    <property type="component" value="Unassembled WGS sequence"/>
</dbReference>
<dbReference type="GO" id="GO:0008270">
    <property type="term" value="F:zinc ion binding"/>
    <property type="evidence" value="ECO:0007669"/>
    <property type="project" value="UniProtKB-KW"/>
</dbReference>
<keyword evidence="2 8" id="KW-0863">Zinc-finger</keyword>
<dbReference type="AlphaFoldDB" id="A0A7J8XTS8"/>
<evidence type="ECO:0000256" key="9">
    <source>
        <dbReference type="SAM" id="MobiDB-lite"/>
    </source>
</evidence>
<dbReference type="CDD" id="cd00202">
    <property type="entry name" value="ZnF_GATA"/>
    <property type="match status" value="1"/>
</dbReference>
<evidence type="ECO:0000259" key="10">
    <source>
        <dbReference type="PROSITE" id="PS50114"/>
    </source>
</evidence>
<feature type="compositionally biased region" description="Basic and acidic residues" evidence="9">
    <location>
        <begin position="215"/>
        <end position="229"/>
    </location>
</feature>
<evidence type="ECO:0000313" key="12">
    <source>
        <dbReference type="Proteomes" id="UP000593577"/>
    </source>
</evidence>
<dbReference type="GO" id="GO:0006355">
    <property type="term" value="P:regulation of DNA-templated transcription"/>
    <property type="evidence" value="ECO:0007669"/>
    <property type="project" value="InterPro"/>
</dbReference>
<proteinExistence type="inferred from homology"/>